<reference evidence="1" key="1">
    <citation type="submission" date="2018-12" db="EMBL/GenBank/DDBJ databases">
        <title>Novel natural products biosynthetic potential of the class Ktedonobacteria.</title>
        <authorList>
            <person name="Zheng Y."/>
            <person name="Saitou A."/>
            <person name="Wang C.M."/>
            <person name="Toyoda A."/>
            <person name="Minakuchi Y."/>
            <person name="Sekiguchi Y."/>
            <person name="Ueda K."/>
            <person name="Takano H."/>
            <person name="Sakai Y."/>
            <person name="Yokota A."/>
            <person name="Yabe S."/>
        </authorList>
    </citation>
    <scope>NUCLEOTIDE SEQUENCE</scope>
    <source>
        <strain evidence="1">A3-2</strain>
    </source>
</reference>
<evidence type="ECO:0000313" key="1">
    <source>
        <dbReference type="EMBL" id="BBH93278.1"/>
    </source>
</evidence>
<accession>A0A455T0A7</accession>
<name>A0A455T0A7_9CHLR</name>
<gene>
    <name evidence="1" type="ORF">KTA_14770</name>
</gene>
<organism evidence="1">
    <name type="scientific">Thermogemmatispora argillosa</name>
    <dbReference type="NCBI Taxonomy" id="2045280"/>
    <lineage>
        <taxon>Bacteria</taxon>
        <taxon>Bacillati</taxon>
        <taxon>Chloroflexota</taxon>
        <taxon>Ktedonobacteria</taxon>
        <taxon>Thermogemmatisporales</taxon>
        <taxon>Thermogemmatisporaceae</taxon>
        <taxon>Thermogemmatispora</taxon>
    </lineage>
</organism>
<dbReference type="EMBL" id="AP019377">
    <property type="protein sequence ID" value="BBH93278.1"/>
    <property type="molecule type" value="Genomic_DNA"/>
</dbReference>
<dbReference type="AlphaFoldDB" id="A0A455T0A7"/>
<protein>
    <submittedName>
        <fullName evidence="1">Uncharacterized protein</fullName>
    </submittedName>
</protein>
<sequence>MEQERSYWLLAAMAETNVPRDAADPRRWERWHEGCELVIARPLERERLERLLAWEEQGQGGEEEPLEFAVPARALRLDYVPLPLELGGGEGWRRRGCRGCWRITGWGIGCIGRG</sequence>
<proteinExistence type="predicted"/>